<sequence>MLDVGVRVLNPEPVARRCWRCPAGARHARVAVDPQLPPAAPQLLGSAGNADLVIGWQQRGAGQDSNRQGGPRGGQAALEPEWLRLVSRRGTRKKETGGEEGGGGKEEEEEEEKRGAGGRVRLVVVARASWMSYAKRQGVQEG</sequence>
<keyword evidence="3" id="KW-1185">Reference proteome</keyword>
<feature type="compositionally biased region" description="Basic and acidic residues" evidence="1">
    <location>
        <begin position="93"/>
        <end position="105"/>
    </location>
</feature>
<gene>
    <name evidence="2" type="ORF">PCOR1329_LOCUS11103</name>
</gene>
<evidence type="ECO:0000313" key="2">
    <source>
        <dbReference type="EMBL" id="CAK0804220.1"/>
    </source>
</evidence>
<feature type="region of interest" description="Disordered" evidence="1">
    <location>
        <begin position="55"/>
        <end position="118"/>
    </location>
</feature>
<name>A0ABN9QH14_9DINO</name>
<comment type="caution">
    <text evidence="2">The sequence shown here is derived from an EMBL/GenBank/DDBJ whole genome shotgun (WGS) entry which is preliminary data.</text>
</comment>
<evidence type="ECO:0000313" key="3">
    <source>
        <dbReference type="Proteomes" id="UP001189429"/>
    </source>
</evidence>
<dbReference type="Proteomes" id="UP001189429">
    <property type="component" value="Unassembled WGS sequence"/>
</dbReference>
<evidence type="ECO:0000256" key="1">
    <source>
        <dbReference type="SAM" id="MobiDB-lite"/>
    </source>
</evidence>
<accession>A0ABN9QH14</accession>
<protein>
    <submittedName>
        <fullName evidence="2">Uncharacterized protein</fullName>
    </submittedName>
</protein>
<proteinExistence type="predicted"/>
<dbReference type="EMBL" id="CAUYUJ010003190">
    <property type="protein sequence ID" value="CAK0804220.1"/>
    <property type="molecule type" value="Genomic_DNA"/>
</dbReference>
<organism evidence="2 3">
    <name type="scientific">Prorocentrum cordatum</name>
    <dbReference type="NCBI Taxonomy" id="2364126"/>
    <lineage>
        <taxon>Eukaryota</taxon>
        <taxon>Sar</taxon>
        <taxon>Alveolata</taxon>
        <taxon>Dinophyceae</taxon>
        <taxon>Prorocentrales</taxon>
        <taxon>Prorocentraceae</taxon>
        <taxon>Prorocentrum</taxon>
    </lineage>
</organism>
<reference evidence="2" key="1">
    <citation type="submission" date="2023-10" db="EMBL/GenBank/DDBJ databases">
        <authorList>
            <person name="Chen Y."/>
            <person name="Shah S."/>
            <person name="Dougan E. K."/>
            <person name="Thang M."/>
            <person name="Chan C."/>
        </authorList>
    </citation>
    <scope>NUCLEOTIDE SEQUENCE [LARGE SCALE GENOMIC DNA]</scope>
</reference>